<accession>A0A6J4NB34</accession>
<evidence type="ECO:0000313" key="2">
    <source>
        <dbReference type="EMBL" id="CAA9379245.1"/>
    </source>
</evidence>
<dbReference type="EMBL" id="CADCUL010000139">
    <property type="protein sequence ID" value="CAA9379245.1"/>
    <property type="molecule type" value="Genomic_DNA"/>
</dbReference>
<organism evidence="2">
    <name type="scientific">uncultured Nocardioidaceae bacterium</name>
    <dbReference type="NCBI Taxonomy" id="253824"/>
    <lineage>
        <taxon>Bacteria</taxon>
        <taxon>Bacillati</taxon>
        <taxon>Actinomycetota</taxon>
        <taxon>Actinomycetes</taxon>
        <taxon>Propionibacteriales</taxon>
        <taxon>Nocardioidaceae</taxon>
        <taxon>environmental samples</taxon>
    </lineage>
</organism>
<reference evidence="2" key="1">
    <citation type="submission" date="2020-02" db="EMBL/GenBank/DDBJ databases">
        <authorList>
            <person name="Meier V. D."/>
        </authorList>
    </citation>
    <scope>NUCLEOTIDE SEQUENCE</scope>
    <source>
        <strain evidence="2">AVDCRST_MAG21</strain>
    </source>
</reference>
<feature type="non-terminal residue" evidence="2">
    <location>
        <position position="150"/>
    </location>
</feature>
<protein>
    <submittedName>
        <fullName evidence="2">Transcriptional regulator, Fur family</fullName>
    </submittedName>
</protein>
<proteinExistence type="predicted"/>
<feature type="compositionally biased region" description="Polar residues" evidence="1">
    <location>
        <begin position="1"/>
        <end position="12"/>
    </location>
</feature>
<gene>
    <name evidence="2" type="ORF">AVDCRST_MAG21-1383</name>
</gene>
<sequence length="150" mass="17091">AAGRRTPTQSGRTPCHPTAHGCARGARRGHREARASAGRRDRRAGTSAGRWVVHPGRLRLSRRTGHRGLGPPGGDRWFRRPLRDPRRRQPPPSRLPILRQDGRRGLRRRCCSLSRAVQQPRLHRGRGRGRLLGLLPWLRRPHRGCLRNLL</sequence>
<evidence type="ECO:0000256" key="1">
    <source>
        <dbReference type="SAM" id="MobiDB-lite"/>
    </source>
</evidence>
<feature type="compositionally biased region" description="Basic residues" evidence="1">
    <location>
        <begin position="56"/>
        <end position="66"/>
    </location>
</feature>
<name>A0A6J4NB34_9ACTN</name>
<dbReference type="AlphaFoldDB" id="A0A6J4NB34"/>
<feature type="non-terminal residue" evidence="2">
    <location>
        <position position="1"/>
    </location>
</feature>
<feature type="region of interest" description="Disordered" evidence="1">
    <location>
        <begin position="1"/>
        <end position="98"/>
    </location>
</feature>